<evidence type="ECO:0000313" key="5">
    <source>
        <dbReference type="EMBL" id="PWJ17483.1"/>
    </source>
</evidence>
<dbReference type="InterPro" id="IPR050313">
    <property type="entry name" value="Carb_Metab_HTH_regulators"/>
</dbReference>
<reference evidence="6 8" key="1">
    <citation type="submission" date="2016-10" db="EMBL/GenBank/DDBJ databases">
        <authorList>
            <person name="Cai Z."/>
        </authorList>
    </citation>
    <scope>NUCLEOTIDE SEQUENCE [LARGE SCALE GENOMIC DNA]</scope>
    <source>
        <strain evidence="6 8">DSM 25227</strain>
    </source>
</reference>
<reference evidence="5 7" key="2">
    <citation type="submission" date="2018-03" db="EMBL/GenBank/DDBJ databases">
        <title>Genomic Encyclopedia of Archaeal and Bacterial Type Strains, Phase II (KMG-II): from individual species to whole genera.</title>
        <authorList>
            <person name="Goeker M."/>
        </authorList>
    </citation>
    <scope>NUCLEOTIDE SEQUENCE [LARGE SCALE GENOMIC DNA]</scope>
    <source>
        <strain evidence="5 7">DSM 25227</strain>
    </source>
</reference>
<evidence type="ECO:0000313" key="7">
    <source>
        <dbReference type="Proteomes" id="UP000245839"/>
    </source>
</evidence>
<dbReference type="OrthoDB" id="9814815at2"/>
<dbReference type="InterPro" id="IPR037171">
    <property type="entry name" value="NagB/RpiA_transferase-like"/>
</dbReference>
<dbReference type="EMBL" id="UETC01000006">
    <property type="protein sequence ID" value="SSA47572.1"/>
    <property type="molecule type" value="Genomic_DNA"/>
</dbReference>
<keyword evidence="3" id="KW-0804">Transcription</keyword>
<dbReference type="EMBL" id="QGDJ01000006">
    <property type="protein sequence ID" value="PWJ17483.1"/>
    <property type="molecule type" value="Genomic_DNA"/>
</dbReference>
<dbReference type="Pfam" id="PF00455">
    <property type="entry name" value="DeoRC"/>
    <property type="match status" value="1"/>
</dbReference>
<dbReference type="Gene3D" id="3.30.750.70">
    <property type="entry name" value="4-hydroxybutyrate coenzyme like domains"/>
    <property type="match status" value="1"/>
</dbReference>
<dbReference type="GO" id="GO:0003700">
    <property type="term" value="F:DNA-binding transcription factor activity"/>
    <property type="evidence" value="ECO:0007669"/>
    <property type="project" value="InterPro"/>
</dbReference>
<dbReference type="PANTHER" id="PTHR30363">
    <property type="entry name" value="HTH-TYPE TRANSCRIPTIONAL REGULATOR SRLR-RELATED"/>
    <property type="match status" value="1"/>
</dbReference>
<dbReference type="InterPro" id="IPR001034">
    <property type="entry name" value="DeoR_HTH"/>
</dbReference>
<gene>
    <name evidence="5" type="ORF">BCF38_10693</name>
    <name evidence="6" type="ORF">SAMN05421539_10693</name>
</gene>
<accession>A0A2Y9C197</accession>
<name>A0A2Y9C197_9RHOB</name>
<feature type="domain" description="HTH deoR-type" evidence="4">
    <location>
        <begin position="3"/>
        <end position="58"/>
    </location>
</feature>
<dbReference type="SMART" id="SM01134">
    <property type="entry name" value="DeoRC"/>
    <property type="match status" value="1"/>
</dbReference>
<dbReference type="SMART" id="SM00420">
    <property type="entry name" value="HTH_DEOR"/>
    <property type="match status" value="1"/>
</dbReference>
<dbReference type="InterPro" id="IPR014036">
    <property type="entry name" value="DeoR-like_C"/>
</dbReference>
<dbReference type="Proteomes" id="UP000245839">
    <property type="component" value="Unassembled WGS sequence"/>
</dbReference>
<sequence length="255" mass="27397">MATNFRKAEILEQARRDGKVVVEHLARRFDVTVQTIRRDLSELSDAGKLERVHGGAVIPSGVVNLVYEERRRLNEEGKQVIAKACAADIPDGSSLFMNIGTTTEAVAHALRDHENLLVVTNNLNIANILSGNVGCEIVVAGGMLRRADGGLIGGFAADTVRQFKFDYAVIGCSALDRDGDLLDFDAQEIVVTQAALARARRVFAVVDHSKLDRKAPIAICGLADLDVLYTDGPLPSALQGIAKNRGTRVVETGPA</sequence>
<protein>
    <submittedName>
        <fullName evidence="5">DeoR family glycerol-3-phosphate regulon repressor</fullName>
    </submittedName>
    <submittedName>
        <fullName evidence="6">DeoR family transcriptional regulator, glycerol-3-phosphate regulon repressor</fullName>
    </submittedName>
</protein>
<dbReference type="AlphaFoldDB" id="A0A2Y9C197"/>
<keyword evidence="2" id="KW-0805">Transcription regulation</keyword>
<dbReference type="InterPro" id="IPR036390">
    <property type="entry name" value="WH_DNA-bd_sf"/>
</dbReference>
<keyword evidence="7" id="KW-1185">Reference proteome</keyword>
<dbReference type="PRINTS" id="PR00037">
    <property type="entry name" value="HTHLACR"/>
</dbReference>
<keyword evidence="1" id="KW-0678">Repressor</keyword>
<dbReference type="SUPFAM" id="SSF46785">
    <property type="entry name" value="Winged helix' DNA-binding domain"/>
    <property type="match status" value="1"/>
</dbReference>
<evidence type="ECO:0000256" key="1">
    <source>
        <dbReference type="ARBA" id="ARBA00022491"/>
    </source>
</evidence>
<evidence type="ECO:0000313" key="6">
    <source>
        <dbReference type="EMBL" id="SSA47572.1"/>
    </source>
</evidence>
<dbReference type="Proteomes" id="UP000251571">
    <property type="component" value="Unassembled WGS sequence"/>
</dbReference>
<dbReference type="PROSITE" id="PS51000">
    <property type="entry name" value="HTH_DEOR_2"/>
    <property type="match status" value="1"/>
</dbReference>
<organism evidence="6 8">
    <name type="scientific">Jannaschia seohaensis</name>
    <dbReference type="NCBI Taxonomy" id="475081"/>
    <lineage>
        <taxon>Bacteria</taxon>
        <taxon>Pseudomonadati</taxon>
        <taxon>Pseudomonadota</taxon>
        <taxon>Alphaproteobacteria</taxon>
        <taxon>Rhodobacterales</taxon>
        <taxon>Roseobacteraceae</taxon>
        <taxon>Jannaschia</taxon>
    </lineage>
</organism>
<evidence type="ECO:0000256" key="2">
    <source>
        <dbReference type="ARBA" id="ARBA00023015"/>
    </source>
</evidence>
<dbReference type="Gene3D" id="1.10.10.10">
    <property type="entry name" value="Winged helix-like DNA-binding domain superfamily/Winged helix DNA-binding domain"/>
    <property type="match status" value="1"/>
</dbReference>
<dbReference type="Pfam" id="PF08220">
    <property type="entry name" value="HTH_DeoR"/>
    <property type="match status" value="1"/>
</dbReference>
<dbReference type="RefSeq" id="WP_109564913.1">
    <property type="nucleotide sequence ID" value="NZ_QGDJ01000006.1"/>
</dbReference>
<dbReference type="InterPro" id="IPR036388">
    <property type="entry name" value="WH-like_DNA-bd_sf"/>
</dbReference>
<dbReference type="PANTHER" id="PTHR30363:SF4">
    <property type="entry name" value="GLYCEROL-3-PHOSPHATE REGULON REPRESSOR"/>
    <property type="match status" value="1"/>
</dbReference>
<dbReference type="SUPFAM" id="SSF100950">
    <property type="entry name" value="NagB/RpiA/CoA transferase-like"/>
    <property type="match status" value="1"/>
</dbReference>
<proteinExistence type="predicted"/>
<evidence type="ECO:0000256" key="3">
    <source>
        <dbReference type="ARBA" id="ARBA00023163"/>
    </source>
</evidence>
<evidence type="ECO:0000313" key="8">
    <source>
        <dbReference type="Proteomes" id="UP000251571"/>
    </source>
</evidence>
<evidence type="ECO:0000259" key="4">
    <source>
        <dbReference type="PROSITE" id="PS51000"/>
    </source>
</evidence>